<name>A0ABR0R2X8_GOSAR</name>
<organism evidence="1 2">
    <name type="scientific">Gossypium arboreum</name>
    <name type="common">Tree cotton</name>
    <name type="synonym">Gossypium nanking</name>
    <dbReference type="NCBI Taxonomy" id="29729"/>
    <lineage>
        <taxon>Eukaryota</taxon>
        <taxon>Viridiplantae</taxon>
        <taxon>Streptophyta</taxon>
        <taxon>Embryophyta</taxon>
        <taxon>Tracheophyta</taxon>
        <taxon>Spermatophyta</taxon>
        <taxon>Magnoliopsida</taxon>
        <taxon>eudicotyledons</taxon>
        <taxon>Gunneridae</taxon>
        <taxon>Pentapetalae</taxon>
        <taxon>rosids</taxon>
        <taxon>malvids</taxon>
        <taxon>Malvales</taxon>
        <taxon>Malvaceae</taxon>
        <taxon>Malvoideae</taxon>
        <taxon>Gossypium</taxon>
    </lineage>
</organism>
<dbReference type="EMBL" id="JARKNE010000001">
    <property type="protein sequence ID" value="KAK5845921.1"/>
    <property type="molecule type" value="Genomic_DNA"/>
</dbReference>
<sequence length="152" mass="17824">MWDDYDGYGRLGYDPLYDSYSYACLVDSDNQRWEGGHTTSDPYDLYSLYSYKDGGVYREEPNEDHYQTTQGRPFDYGISKYQENTEAPYTIVEHEGLKVDFQQEMEVRGLSEELSIIEEMSEPSEENVKELPHFLHIVEEISHHKSTEDVPQ</sequence>
<protein>
    <submittedName>
        <fullName evidence="1">Uncharacterized protein</fullName>
    </submittedName>
</protein>
<gene>
    <name evidence="1" type="ORF">PVK06_002166</name>
</gene>
<evidence type="ECO:0000313" key="1">
    <source>
        <dbReference type="EMBL" id="KAK5845921.1"/>
    </source>
</evidence>
<proteinExistence type="predicted"/>
<keyword evidence="2" id="KW-1185">Reference proteome</keyword>
<dbReference type="Proteomes" id="UP001358586">
    <property type="component" value="Chromosome 1"/>
</dbReference>
<accession>A0ABR0R2X8</accession>
<reference evidence="1 2" key="1">
    <citation type="submission" date="2023-03" db="EMBL/GenBank/DDBJ databases">
        <title>WGS of Gossypium arboreum.</title>
        <authorList>
            <person name="Yu D."/>
        </authorList>
    </citation>
    <scope>NUCLEOTIDE SEQUENCE [LARGE SCALE GENOMIC DNA]</scope>
    <source>
        <tissue evidence="1">Leaf</tissue>
    </source>
</reference>
<comment type="caution">
    <text evidence="1">The sequence shown here is derived from an EMBL/GenBank/DDBJ whole genome shotgun (WGS) entry which is preliminary data.</text>
</comment>
<evidence type="ECO:0000313" key="2">
    <source>
        <dbReference type="Proteomes" id="UP001358586"/>
    </source>
</evidence>